<dbReference type="RefSeq" id="XP_044567541.1">
    <property type="nucleotide sequence ID" value="XM_044701145.1"/>
</dbReference>
<dbReference type="VEuPathDB" id="AmoebaDB:NfTy_014870"/>
<feature type="compositionally biased region" description="Basic and acidic residues" evidence="4">
    <location>
        <begin position="416"/>
        <end position="430"/>
    </location>
</feature>
<dbReference type="AlphaFoldDB" id="A0A6A5CB12"/>
<feature type="compositionally biased region" description="Low complexity" evidence="4">
    <location>
        <begin position="136"/>
        <end position="160"/>
    </location>
</feature>
<reference evidence="6 7" key="1">
    <citation type="journal article" date="2019" name="Sci. Rep.">
        <title>Nanopore sequencing improves the draft genome of the human pathogenic amoeba Naegleria fowleri.</title>
        <authorList>
            <person name="Liechti N."/>
            <person name="Schurch N."/>
            <person name="Bruggmann R."/>
            <person name="Wittwer M."/>
        </authorList>
    </citation>
    <scope>NUCLEOTIDE SEQUENCE [LARGE SCALE GENOMIC DNA]</scope>
    <source>
        <strain evidence="6 7">ATCC 30894</strain>
    </source>
</reference>
<comment type="similarity">
    <text evidence="1">Belongs to the eukaryotic initiation factor 4G family.</text>
</comment>
<feature type="compositionally biased region" description="Polar residues" evidence="4">
    <location>
        <begin position="191"/>
        <end position="209"/>
    </location>
</feature>
<evidence type="ECO:0000313" key="6">
    <source>
        <dbReference type="EMBL" id="KAF0982828.1"/>
    </source>
</evidence>
<evidence type="ECO:0000313" key="7">
    <source>
        <dbReference type="Proteomes" id="UP000444721"/>
    </source>
</evidence>
<feature type="domain" description="MI" evidence="5">
    <location>
        <begin position="914"/>
        <end position="1043"/>
    </location>
</feature>
<proteinExistence type="inferred from homology"/>
<dbReference type="GeneID" id="68118022"/>
<dbReference type="Proteomes" id="UP000444721">
    <property type="component" value="Unassembled WGS sequence"/>
</dbReference>
<feature type="compositionally biased region" description="Low complexity" evidence="4">
    <location>
        <begin position="290"/>
        <end position="311"/>
    </location>
</feature>
<feature type="compositionally biased region" description="Gly residues" evidence="4">
    <location>
        <begin position="73"/>
        <end position="100"/>
    </location>
</feature>
<dbReference type="PANTHER" id="PTHR23253:SF9">
    <property type="entry name" value="EUKARYOTIC TRANSLATION INITIATION FACTOR 4 GAMMA 2"/>
    <property type="match status" value="1"/>
</dbReference>
<evidence type="ECO:0000256" key="3">
    <source>
        <dbReference type="ARBA" id="ARBA00022917"/>
    </source>
</evidence>
<keyword evidence="3" id="KW-0648">Protein biosynthesis</keyword>
<dbReference type="Pfam" id="PF02854">
    <property type="entry name" value="MIF4G"/>
    <property type="match status" value="1"/>
</dbReference>
<feature type="compositionally biased region" description="Basic residues" evidence="4">
    <location>
        <begin position="161"/>
        <end position="173"/>
    </location>
</feature>
<feature type="compositionally biased region" description="Basic and acidic residues" evidence="4">
    <location>
        <begin position="372"/>
        <end position="389"/>
    </location>
</feature>
<organism evidence="6 7">
    <name type="scientific">Naegleria fowleri</name>
    <name type="common">Brain eating amoeba</name>
    <dbReference type="NCBI Taxonomy" id="5763"/>
    <lineage>
        <taxon>Eukaryota</taxon>
        <taxon>Discoba</taxon>
        <taxon>Heterolobosea</taxon>
        <taxon>Tetramitia</taxon>
        <taxon>Eutetramitia</taxon>
        <taxon>Vahlkampfiidae</taxon>
        <taxon>Naegleria</taxon>
    </lineage>
</organism>
<dbReference type="InterPro" id="IPR003890">
    <property type="entry name" value="MIF4G-like_typ-3"/>
</dbReference>
<dbReference type="GO" id="GO:0003729">
    <property type="term" value="F:mRNA binding"/>
    <property type="evidence" value="ECO:0007669"/>
    <property type="project" value="TreeGrafter"/>
</dbReference>
<dbReference type="OrthoDB" id="514777at2759"/>
<dbReference type="GO" id="GO:0016281">
    <property type="term" value="C:eukaryotic translation initiation factor 4F complex"/>
    <property type="evidence" value="ECO:0007669"/>
    <property type="project" value="TreeGrafter"/>
</dbReference>
<feature type="region of interest" description="Disordered" evidence="4">
    <location>
        <begin position="1"/>
        <end position="178"/>
    </location>
</feature>
<dbReference type="SUPFAM" id="SSF48371">
    <property type="entry name" value="ARM repeat"/>
    <property type="match status" value="2"/>
</dbReference>
<protein>
    <recommendedName>
        <fullName evidence="5">MI domain-containing protein</fullName>
    </recommendedName>
</protein>
<feature type="region of interest" description="Disordered" evidence="4">
    <location>
        <begin position="191"/>
        <end position="226"/>
    </location>
</feature>
<keyword evidence="2" id="KW-0396">Initiation factor</keyword>
<dbReference type="EMBL" id="VFQX01000007">
    <property type="protein sequence ID" value="KAF0982828.1"/>
    <property type="molecule type" value="Genomic_DNA"/>
</dbReference>
<gene>
    <name evidence="6" type="ORF">FDP41_010807</name>
</gene>
<dbReference type="PANTHER" id="PTHR23253">
    <property type="entry name" value="EUKARYOTIC TRANSLATION INITIATION FACTOR 4 GAMMA"/>
    <property type="match status" value="1"/>
</dbReference>
<feature type="compositionally biased region" description="Basic and acidic residues" evidence="4">
    <location>
        <begin position="529"/>
        <end position="545"/>
    </location>
</feature>
<evidence type="ECO:0000259" key="5">
    <source>
        <dbReference type="PROSITE" id="PS51366"/>
    </source>
</evidence>
<dbReference type="VEuPathDB" id="AmoebaDB:FDP41_010807"/>
<dbReference type="SMART" id="SM00543">
    <property type="entry name" value="MIF4G"/>
    <property type="match status" value="1"/>
</dbReference>
<sequence>MSNNQQTSSTHKKPHNQTSASSSSSSYASNTGGYNKSTSHTSGEGRGGYRGQRSGSYIGKPASNDVGSSNTSYGGGGRGGGSQYQKGGGQGSRGGRGRGGASFHHHHRPPTSEGSAHHTHSNISTTTMANPTDVASSNIITSNNNNIPSTTTSVPSTHQQQPHHHHHPPHHHQQQQLPSISNVDLAATIGRTSSAPPATGDHNTTTQHPTRIPEHKAHKLHPPPASHVYANPPVMMVPSYGYPYSPYPQYYPQQRPSGSVEIVKPQSSKITIVDPNSGSVVDLKEEKTTPSDNTSSSTTATTTSTTSVDTSKQQPPSSVSKNEITKPEEPTSVETTSKKEETVEQTPVQPESKKPEEEELENKPETTTTPHDNVESAENRAEQVSDQKVSEPLTPMSEYSEQTPTAEESSATFESSQDKIDEDKVVKENPNEIEGFEDSEEEPEDESDKTKIYSREQLLRFKDSCTEPPEKLKSLEIFQSLKSTGTTSRGGGRGGALTTRPFSTPRGTSRGGATIQRGASGAARGGGRGGKDLKQSTKKAPEKLQKSQNALKLTKEKSKEEMIVDEVKFILNRLTPENYEKLKVEFLGACTSMPGDEGVLNAIIDQIFSYAINLQNFSALYARLCADLSSELKSKIGEENTKQFKRLLLNKCQREFEKEKEEELKNASEKLSPEELEEKEFLLRKKKVGNMIFIGELYLQEMLSEKIMHEVIKRLLINPIPYPSSDDIELLCKLLTTIGKKLDHEKSKKYVNFYFARMETLSQEPTIASRLRFMLKDVIEMRTNNWVARIEKTKATKTRQEAREEAVKQQMDQIKKLEKHHHLRKPNNKTKTSYVTKQSGALQAERYRKMDSKKTLAPGGGIVKQAQTSTQGKTDANTFALLEEEEKEEEIIEEEPVEDSQQVASAEEEEETEEQIKTITERTKTIMSCYFEEGEIDETLESIEKDNLHKTKYFIRGVALAACENSRENEINDAVKLLKKLKEGPVAVDIDTLVDGFIRYFTLLVEEEIYIDIPEIFQHSGKFLGRLIFEKALSFDGFYDILMTVVLDEESPLQESYALEILQNLYETVCSECEYNDALKKPIQTYQEELVDHLFLAEIEDGKHLLNNAMDLMSIFNPTGETYAKFCSFIEDKGYGCFEPSIYYNKCVNEKEKSQLTDFIAVLSDEQILSGILHAKCNEDPVANVEEFREILLEEVREKLEEDYERSLIGIAQHACCTRAKFDKLKPLLNLFVEMKLLNESVVSRYYEGELTVDHPGYEQVKPFLQ</sequence>
<dbReference type="PROSITE" id="PS51366">
    <property type="entry name" value="MI"/>
    <property type="match status" value="1"/>
</dbReference>
<feature type="compositionally biased region" description="Acidic residues" evidence="4">
    <location>
        <begin position="888"/>
        <end position="898"/>
    </location>
</feature>
<dbReference type="GO" id="GO:0003743">
    <property type="term" value="F:translation initiation factor activity"/>
    <property type="evidence" value="ECO:0007669"/>
    <property type="project" value="UniProtKB-KW"/>
</dbReference>
<dbReference type="VEuPathDB" id="AmoebaDB:NF0024500"/>
<dbReference type="InterPro" id="IPR003891">
    <property type="entry name" value="Initiation_fac_eIF4g_MI"/>
</dbReference>
<evidence type="ECO:0000256" key="1">
    <source>
        <dbReference type="ARBA" id="ARBA00005775"/>
    </source>
</evidence>
<dbReference type="OMA" id="SECEYND"/>
<feature type="compositionally biased region" description="Polar residues" evidence="4">
    <location>
        <begin position="312"/>
        <end position="322"/>
    </location>
</feature>
<feature type="compositionally biased region" description="Polar residues" evidence="4">
    <location>
        <begin position="121"/>
        <end position="135"/>
    </location>
</feature>
<feature type="region of interest" description="Disordered" evidence="4">
    <location>
        <begin position="483"/>
        <end position="547"/>
    </location>
</feature>
<feature type="region of interest" description="Disordered" evidence="4">
    <location>
        <begin position="888"/>
        <end position="915"/>
    </location>
</feature>
<dbReference type="Gene3D" id="1.25.40.180">
    <property type="match status" value="2"/>
</dbReference>
<comment type="caution">
    <text evidence="6">The sequence shown here is derived from an EMBL/GenBank/DDBJ whole genome shotgun (WGS) entry which is preliminary data.</text>
</comment>
<feature type="region of interest" description="Disordered" evidence="4">
    <location>
        <begin position="271"/>
        <end position="455"/>
    </location>
</feature>
<keyword evidence="7" id="KW-1185">Reference proteome</keyword>
<dbReference type="InterPro" id="IPR016024">
    <property type="entry name" value="ARM-type_fold"/>
</dbReference>
<evidence type="ECO:0000256" key="4">
    <source>
        <dbReference type="SAM" id="MobiDB-lite"/>
    </source>
</evidence>
<feature type="compositionally biased region" description="Low complexity" evidence="4">
    <location>
        <begin position="405"/>
        <end position="415"/>
    </location>
</feature>
<accession>A0A6A5CB12</accession>
<feature type="compositionally biased region" description="Basic and acidic residues" evidence="4">
    <location>
        <begin position="351"/>
        <end position="364"/>
    </location>
</feature>
<evidence type="ECO:0000256" key="2">
    <source>
        <dbReference type="ARBA" id="ARBA00022540"/>
    </source>
</evidence>
<feature type="compositionally biased region" description="Acidic residues" evidence="4">
    <location>
        <begin position="434"/>
        <end position="447"/>
    </location>
</feature>
<feature type="compositionally biased region" description="Low complexity" evidence="4">
    <location>
        <begin position="18"/>
        <end position="35"/>
    </location>
</feature>
<name>A0A6A5CB12_NAEFO</name>